<evidence type="ECO:0000313" key="4">
    <source>
        <dbReference type="Proteomes" id="UP000216947"/>
    </source>
</evidence>
<protein>
    <submittedName>
        <fullName evidence="3">Uncharacterized protein</fullName>
    </submittedName>
</protein>
<dbReference type="RefSeq" id="WP_094797581.1">
    <property type="nucleotide sequence ID" value="NZ_NEVK01000008.1"/>
</dbReference>
<evidence type="ECO:0000313" key="3">
    <source>
        <dbReference type="EMBL" id="OZI16554.1"/>
    </source>
</evidence>
<dbReference type="Proteomes" id="UP000216947">
    <property type="component" value="Unassembled WGS sequence"/>
</dbReference>
<keyword evidence="4" id="KW-1185">Reference proteome</keyword>
<dbReference type="EMBL" id="NEVK01000008">
    <property type="protein sequence ID" value="OZI16554.1"/>
    <property type="molecule type" value="Genomic_DNA"/>
</dbReference>
<feature type="region of interest" description="Disordered" evidence="1">
    <location>
        <begin position="256"/>
        <end position="304"/>
    </location>
</feature>
<keyword evidence="2" id="KW-0812">Transmembrane</keyword>
<keyword evidence="2" id="KW-0472">Membrane</keyword>
<keyword evidence="2" id="KW-1133">Transmembrane helix</keyword>
<feature type="transmembrane region" description="Helical" evidence="2">
    <location>
        <begin position="182"/>
        <end position="203"/>
    </location>
</feature>
<sequence length="415" mass="44121">MDVRSLERSGDVAALRAGGELLLIGPWTVFQGVSQSLIIRDPARLRTVLYPHLRDDSSLAKLAALYRRLVCTGSVGGHYSPEQTAEQMVALMRFGQIVAVSLPDTSGQDGHGNVQPAAFTGNPAGPVTQWSLAERFVYVLERVPPHMPPALATELEQALSGTNLAIIVGVLVVWAGSHAVGVGFLADAALLAIGFALAGWAIFDGIKHLVQFFTLTKNASSRAELDQAAREFANGAMTIGVGALIALLTRGATRLAPRPVGRSTPQPAEPTPQTPRQVREAAPQAGAAPQSPQAPRVFHTSDPGVDTLINQIESRAPGTVRQAEINIMRPDGSPYTDFDIVTNTHVIQVKTGGGNGIVKQIQTSQQLTDLPVIGFDANKLAGMNRSFKPSILHSAQQNNITIVDNVDDLMKLIGK</sequence>
<feature type="transmembrane region" description="Helical" evidence="2">
    <location>
        <begin position="158"/>
        <end position="176"/>
    </location>
</feature>
<proteinExistence type="predicted"/>
<reference evidence="4" key="1">
    <citation type="submission" date="2017-05" db="EMBL/GenBank/DDBJ databases">
        <title>Complete and WGS of Bordetella genogroups.</title>
        <authorList>
            <person name="Spilker T."/>
            <person name="Lipuma J."/>
        </authorList>
    </citation>
    <scope>NUCLEOTIDE SEQUENCE [LARGE SCALE GENOMIC DNA]</scope>
    <source>
        <strain evidence="4">AU18089</strain>
    </source>
</reference>
<comment type="caution">
    <text evidence="3">The sequence shown here is derived from an EMBL/GenBank/DDBJ whole genome shotgun (WGS) entry which is preliminary data.</text>
</comment>
<gene>
    <name evidence="3" type="ORF">CAL19_17920</name>
</gene>
<feature type="compositionally biased region" description="Low complexity" evidence="1">
    <location>
        <begin position="281"/>
        <end position="295"/>
    </location>
</feature>
<organism evidence="3 4">
    <name type="scientific">Bordetella genomosp. 7</name>
    <dbReference type="NCBI Taxonomy" id="1416805"/>
    <lineage>
        <taxon>Bacteria</taxon>
        <taxon>Pseudomonadati</taxon>
        <taxon>Pseudomonadota</taxon>
        <taxon>Betaproteobacteria</taxon>
        <taxon>Burkholderiales</taxon>
        <taxon>Alcaligenaceae</taxon>
        <taxon>Bordetella</taxon>
    </lineage>
</organism>
<evidence type="ECO:0000256" key="1">
    <source>
        <dbReference type="SAM" id="MobiDB-lite"/>
    </source>
</evidence>
<evidence type="ECO:0000256" key="2">
    <source>
        <dbReference type="SAM" id="Phobius"/>
    </source>
</evidence>
<name>A0A261QUZ8_9BORD</name>
<dbReference type="AlphaFoldDB" id="A0A261QUZ8"/>
<accession>A0A261QUZ8</accession>